<organism evidence="1 2">
    <name type="scientific">Streptomyces diastatochromogenes</name>
    <dbReference type="NCBI Taxonomy" id="42236"/>
    <lineage>
        <taxon>Bacteria</taxon>
        <taxon>Bacillati</taxon>
        <taxon>Actinomycetota</taxon>
        <taxon>Actinomycetes</taxon>
        <taxon>Kitasatosporales</taxon>
        <taxon>Streptomycetaceae</taxon>
        <taxon>Streptomyces</taxon>
    </lineage>
</organism>
<reference evidence="1 2" key="1">
    <citation type="submission" date="2016-07" db="EMBL/GenBank/DDBJ databases">
        <title>Draft genome of Streptomyces diastatochromogenes.</title>
        <authorList>
            <person name="Podduturi R."/>
            <person name="Lukassen M.B."/>
            <person name="Clausen N."/>
            <person name="Nielsen J.L."/>
            <person name="Jorgensen N.O."/>
        </authorList>
    </citation>
    <scope>NUCLEOTIDE SEQUENCE [LARGE SCALE GENOMIC DNA]</scope>
    <source>
        <strain evidence="1 2">DSM 40608</strain>
    </source>
</reference>
<dbReference type="Proteomes" id="UP000215483">
    <property type="component" value="Unassembled WGS sequence"/>
</dbReference>
<evidence type="ECO:0000313" key="1">
    <source>
        <dbReference type="EMBL" id="OXY92008.1"/>
    </source>
</evidence>
<keyword evidence="2" id="KW-1185">Reference proteome</keyword>
<evidence type="ECO:0000313" key="2">
    <source>
        <dbReference type="Proteomes" id="UP000215483"/>
    </source>
</evidence>
<gene>
    <name evidence="1" type="ORF">BEK98_27750</name>
</gene>
<proteinExistence type="predicted"/>
<dbReference type="AlphaFoldDB" id="A0A233S8L5"/>
<dbReference type="OrthoDB" id="516973at2"/>
<name>A0A233S8L5_STRDA</name>
<comment type="caution">
    <text evidence="1">The sequence shown here is derived from an EMBL/GenBank/DDBJ whole genome shotgun (WGS) entry which is preliminary data.</text>
</comment>
<protein>
    <submittedName>
        <fullName evidence="1">Uncharacterized protein</fullName>
    </submittedName>
</protein>
<accession>A0A233S8L5</accession>
<sequence>MTWSHAAEPVTGPGGVTGLWHTRLTGAPQLRLQPAGPARPTQPVDGPLTLVERQQIKDAMGRKPLSAKSMALSALGASVDLTGDWAGTPGATVPFYHHRSVTGRDSSVHVVLRGFLLPFCLPVQVTSHTERRLDSGLVKVSQLIVMGPVMDYLGVTGCPNGGRSFPFARVRLCGPTEMQVSTTAEPLQFGCWLRAAPGSPRIKFTFAAEDVRQRPVSFTSELAFVPGGLTAPQLRMTLDAYDQQARDVIVPASGRLELVIPPASTDTSVDVTGLSFGAEPAAGDPAVLEAAGRLPAWPRLTGLTARLPALDALASRSAAAPTGSPAGATDPARLTLDANYLANGLNTASKVYAAVQPPVGVAPPVTSSGGIAALAQKVSGLSDATGLVSGDLAKFKSGTFDPDSYFPPPESGLPTKLLGFLDLRKVVQGVQPMSTSDGDTVPRIVTVPVPQGVQSGLVWRPKVPRNTDLCNGLLHTGGGAALELHNTILAPLDGSQPQVDSRGELRDFTLNFLNRLLTVRFERLAFSSRPGAGPSLDAKVAEVHFGGDLHFLERLRDYLPSPASGPKVNVAADGIEVGYVLAVPSIGAGVFLLQNLMVATTVTLPFNGDAVKARFTVSSRDHPFLVTVSLFGGGGFFALAVQSDRPERFELEAQLEFGAAASLNLGVASGSVCVTAGIYIKMKGSQAHLEGFLRAVGELEVLGIISISVEFYLGLSYDTNTKVVHGHAEIIVRVRVAFFTKSVSLQVDRDFGGGSDPTFADAFPTPEPWQRRCAAFAPMEGT</sequence>
<dbReference type="EMBL" id="MCGQ01000026">
    <property type="protein sequence ID" value="OXY92008.1"/>
    <property type="molecule type" value="Genomic_DNA"/>
</dbReference>